<evidence type="ECO:0000313" key="4">
    <source>
        <dbReference type="WBParaSite" id="jg26349"/>
    </source>
</evidence>
<feature type="compositionally biased region" description="Polar residues" evidence="1">
    <location>
        <begin position="136"/>
        <end position="152"/>
    </location>
</feature>
<reference evidence="4" key="1">
    <citation type="submission" date="2022-11" db="UniProtKB">
        <authorList>
            <consortium name="WormBaseParasite"/>
        </authorList>
    </citation>
    <scope>IDENTIFICATION</scope>
</reference>
<keyword evidence="3" id="KW-1185">Reference proteome</keyword>
<protein>
    <submittedName>
        <fullName evidence="4">Uncharacterized protein</fullName>
    </submittedName>
</protein>
<evidence type="ECO:0000313" key="3">
    <source>
        <dbReference type="Proteomes" id="UP000887574"/>
    </source>
</evidence>
<name>A0A915E5B2_9BILA</name>
<feature type="chain" id="PRO_5037333210" evidence="2">
    <location>
        <begin position="20"/>
        <end position="180"/>
    </location>
</feature>
<dbReference type="WBParaSite" id="jg26349">
    <property type="protein sequence ID" value="jg26349"/>
    <property type="gene ID" value="jg26349"/>
</dbReference>
<evidence type="ECO:0000256" key="1">
    <source>
        <dbReference type="SAM" id="MobiDB-lite"/>
    </source>
</evidence>
<feature type="signal peptide" evidence="2">
    <location>
        <begin position="1"/>
        <end position="19"/>
    </location>
</feature>
<sequence length="180" mass="20299">MVVDCTSLCLLAIAVGLKASFDTEKCSYCMDVRGLSPDCDADPMSCVDHDPFPHLLSYNQRVAPPFRPHPEGGSVSFPLCLQRFHGRIARCHGAKRIWKTPYLYKNSRRQDRCAKWSSNKTFESATGHRKKANMERNMSSSEQPDLKLSSSPPEIDEGLQLQSIAINVSNKKMIHSQRRC</sequence>
<proteinExistence type="predicted"/>
<keyword evidence="2" id="KW-0732">Signal</keyword>
<feature type="region of interest" description="Disordered" evidence="1">
    <location>
        <begin position="124"/>
        <end position="154"/>
    </location>
</feature>
<organism evidence="3 4">
    <name type="scientific">Ditylenchus dipsaci</name>
    <dbReference type="NCBI Taxonomy" id="166011"/>
    <lineage>
        <taxon>Eukaryota</taxon>
        <taxon>Metazoa</taxon>
        <taxon>Ecdysozoa</taxon>
        <taxon>Nematoda</taxon>
        <taxon>Chromadorea</taxon>
        <taxon>Rhabditida</taxon>
        <taxon>Tylenchina</taxon>
        <taxon>Tylenchomorpha</taxon>
        <taxon>Sphaerularioidea</taxon>
        <taxon>Anguinidae</taxon>
        <taxon>Anguininae</taxon>
        <taxon>Ditylenchus</taxon>
    </lineage>
</organism>
<accession>A0A915E5B2</accession>
<dbReference type="Proteomes" id="UP000887574">
    <property type="component" value="Unplaced"/>
</dbReference>
<evidence type="ECO:0000256" key="2">
    <source>
        <dbReference type="SAM" id="SignalP"/>
    </source>
</evidence>
<dbReference type="AlphaFoldDB" id="A0A915E5B2"/>